<feature type="compositionally biased region" description="Low complexity" evidence="4">
    <location>
        <begin position="113"/>
        <end position="124"/>
    </location>
</feature>
<keyword evidence="2" id="KW-0843">Virulence</keyword>
<proteinExistence type="inferred from homology"/>
<dbReference type="SUPFAM" id="SSF54106">
    <property type="entry name" value="LysM domain"/>
    <property type="match status" value="1"/>
</dbReference>
<feature type="domain" description="LysM" evidence="6">
    <location>
        <begin position="38"/>
        <end position="85"/>
    </location>
</feature>
<comment type="similarity">
    <text evidence="3">Belongs to the secreted LysM effector family.</text>
</comment>
<keyword evidence="1" id="KW-0147">Chitin-binding</keyword>
<name>A0A8H5R1P0_9HYPO</name>
<dbReference type="Gene3D" id="3.10.350.10">
    <property type="entry name" value="LysM domain"/>
    <property type="match status" value="3"/>
</dbReference>
<sequence length="892" mass="100700">MLSLFTLACLWAALPVAFAQDSKPCGPVYPGQPTNCIAWHTAKKGDDCDSVPKKYYISRQEFMAWNPAISKDCLDNFWVNSAYCIRIDGTSAIRSSTKIITTSKATASTTRPITGTATTTKHATPSSRSTTKDLSSATEELSHTTSPITTSTVNTTYSVRHPVSTWNITTPTTDLSWPPKATQKGQPVTCKKWHLARPGEGCQDVLNRYSAFMKKDDLQVEPLSEPPYRLLRSFRWLLWSTSTPPFTPPPDPTTHQPTKLTPANSDFTPTPTHGSISKDCVNFHQAEADESCRDILKTYNYLSKEKFFKYNPVLKDNCDGLWKGNWYCVAVKSEALMPPTVTTTPSDVPSGSTKNCTAWYYTTSGETCDQLANMFGTFSVEEFIAMNPSVLDECDDIYDNTWYCVAEHGTPTTRTAALTTPTRPATAMQTQSGIASDCKEYWLVSKTDTCKSIRRANSISLEKLPFSVIMHRRFKAWVEAKRHGHPRIPQDPEMTCLPNPRPYALTPSPSQEQITKLAETVLFFRLPLELRRKILIHAFGNRTVHMDLVLTHPLRKPLNAASYRSIDPKDRFCGGGHGVEHLYPYTQQNLGLDTSQPKYWQWRGCVCHRLLPPEYNITVKFPHYAKPGDDRCCDGWGIHCGVWTRKHRMLDSCWIGAMGWILTCRQALLTRYTEGIGILYGTNIIHISSKPLLNNLSTLVLPQRLSMMTSLEIVLSLDNYEHQGKAVPNQQELERSLLILDTYFPSILTLHLGLRLNLPILEEITSRTRKINRRHAYLPGIFQSIDAFVKRRSDEPQLGHFRDPFLLSISESAYEDFKTDVETDSLHYFKLQGIQVWRHLSSEPIVLDNEGEISNATADNGYWIWGDYEDRYELDNKPVDGIVSCFGSPLGG</sequence>
<feature type="region of interest" description="Disordered" evidence="4">
    <location>
        <begin position="113"/>
        <end position="149"/>
    </location>
</feature>
<dbReference type="InterPro" id="IPR036779">
    <property type="entry name" value="LysM_dom_sf"/>
</dbReference>
<evidence type="ECO:0000256" key="3">
    <source>
        <dbReference type="ARBA" id="ARBA00044955"/>
    </source>
</evidence>
<gene>
    <name evidence="7" type="ORF">FTJAE_9365</name>
</gene>
<evidence type="ECO:0000313" key="8">
    <source>
        <dbReference type="Proteomes" id="UP000530670"/>
    </source>
</evidence>
<dbReference type="GeneID" id="59308549"/>
<dbReference type="GO" id="GO:0008061">
    <property type="term" value="F:chitin binding"/>
    <property type="evidence" value="ECO:0007669"/>
    <property type="project" value="UniProtKB-KW"/>
</dbReference>
<evidence type="ECO:0000313" key="7">
    <source>
        <dbReference type="EMBL" id="KAF5627280.1"/>
    </source>
</evidence>
<dbReference type="OrthoDB" id="5985073at2759"/>
<dbReference type="CDD" id="cd00118">
    <property type="entry name" value="LysM"/>
    <property type="match status" value="1"/>
</dbReference>
<dbReference type="EMBL" id="JAAQRI010000212">
    <property type="protein sequence ID" value="KAF5627280.1"/>
    <property type="molecule type" value="Genomic_DNA"/>
</dbReference>
<evidence type="ECO:0000256" key="2">
    <source>
        <dbReference type="ARBA" id="ARBA00023026"/>
    </source>
</evidence>
<dbReference type="PANTHER" id="PTHR34997:SF1">
    <property type="entry name" value="PEPTIDOGLYCAN-BINDING LYSIN DOMAIN"/>
    <property type="match status" value="1"/>
</dbReference>
<dbReference type="PROSITE" id="PS51782">
    <property type="entry name" value="LYSM"/>
    <property type="match status" value="2"/>
</dbReference>
<protein>
    <recommendedName>
        <fullName evidence="6">LysM domain-containing protein</fullName>
    </recommendedName>
</protein>
<evidence type="ECO:0000256" key="5">
    <source>
        <dbReference type="SAM" id="SignalP"/>
    </source>
</evidence>
<dbReference type="InterPro" id="IPR018392">
    <property type="entry name" value="LysM"/>
</dbReference>
<keyword evidence="5" id="KW-0732">Signal</keyword>
<feature type="compositionally biased region" description="Polar residues" evidence="4">
    <location>
        <begin position="125"/>
        <end position="139"/>
    </location>
</feature>
<evidence type="ECO:0000259" key="6">
    <source>
        <dbReference type="PROSITE" id="PS51782"/>
    </source>
</evidence>
<feature type="chain" id="PRO_5034670212" description="LysM domain-containing protein" evidence="5">
    <location>
        <begin position="20"/>
        <end position="892"/>
    </location>
</feature>
<accession>A0A8H5R1P0</accession>
<dbReference type="PANTHER" id="PTHR34997">
    <property type="entry name" value="AM15"/>
    <property type="match status" value="1"/>
</dbReference>
<reference evidence="7 8" key="1">
    <citation type="submission" date="2020-05" db="EMBL/GenBank/DDBJ databases">
        <title>Identification and distribution of gene clusters putatively required for synthesis of sphingolipid metabolism inhibitors in phylogenetically diverse species of the filamentous fungus Fusarium.</title>
        <authorList>
            <person name="Kim H.-S."/>
            <person name="Busman M."/>
            <person name="Brown D.W."/>
            <person name="Divon H."/>
            <person name="Uhlig S."/>
            <person name="Proctor R.H."/>
        </authorList>
    </citation>
    <scope>NUCLEOTIDE SEQUENCE [LARGE SCALE GENOMIC DNA]</scope>
    <source>
        <strain evidence="7 8">NRRL 66243</strain>
    </source>
</reference>
<comment type="caution">
    <text evidence="7">The sequence shown here is derived from an EMBL/GenBank/DDBJ whole genome shotgun (WGS) entry which is preliminary data.</text>
</comment>
<dbReference type="InterPro" id="IPR052210">
    <property type="entry name" value="LysM1-like"/>
</dbReference>
<dbReference type="RefSeq" id="XP_037203617.1">
    <property type="nucleotide sequence ID" value="XM_037356279.1"/>
</dbReference>
<dbReference type="Proteomes" id="UP000530670">
    <property type="component" value="Unassembled WGS sequence"/>
</dbReference>
<keyword evidence="8" id="KW-1185">Reference proteome</keyword>
<evidence type="ECO:0000256" key="1">
    <source>
        <dbReference type="ARBA" id="ARBA00022669"/>
    </source>
</evidence>
<organism evidence="7 8">
    <name type="scientific">Fusarium tjaetaba</name>
    <dbReference type="NCBI Taxonomy" id="1567544"/>
    <lineage>
        <taxon>Eukaryota</taxon>
        <taxon>Fungi</taxon>
        <taxon>Dikarya</taxon>
        <taxon>Ascomycota</taxon>
        <taxon>Pezizomycotina</taxon>
        <taxon>Sordariomycetes</taxon>
        <taxon>Hypocreomycetidae</taxon>
        <taxon>Hypocreales</taxon>
        <taxon>Nectriaceae</taxon>
        <taxon>Fusarium</taxon>
        <taxon>Fusarium fujikuroi species complex</taxon>
    </lineage>
</organism>
<feature type="signal peptide" evidence="5">
    <location>
        <begin position="1"/>
        <end position="19"/>
    </location>
</feature>
<dbReference type="AlphaFoldDB" id="A0A8H5R1P0"/>
<evidence type="ECO:0000256" key="4">
    <source>
        <dbReference type="SAM" id="MobiDB-lite"/>
    </source>
</evidence>
<feature type="domain" description="LysM" evidence="6">
    <location>
        <begin position="358"/>
        <end position="405"/>
    </location>
</feature>